<feature type="transmembrane region" description="Helical" evidence="8">
    <location>
        <begin position="380"/>
        <end position="400"/>
    </location>
</feature>
<evidence type="ECO:0000256" key="8">
    <source>
        <dbReference type="SAM" id="Phobius"/>
    </source>
</evidence>
<comment type="subcellular location">
    <subcellularLocation>
        <location evidence="1">Membrane</location>
        <topology evidence="1">Multi-pass membrane protein</topology>
    </subcellularLocation>
</comment>
<feature type="transmembrane region" description="Helical" evidence="8">
    <location>
        <begin position="85"/>
        <end position="104"/>
    </location>
</feature>
<sequence length="487" mass="53070">MEEQPEKVQIAAGPTDIALVHVPSQHMESVPEKSTATAFSSTLTSTIKSLNERLEALSAFEARGIARVPPEERQLPSTSSDVQIALLWFSANISCNNLIVGLYGPMLFQLGFLDSAMCAVFGAFLGSLSTAFMAIWGPRTGHRTNGILGGQILSAVSDGTVSIAVGIVIVNLVCWVIVLFGMKPFQQYERFAWIPQLLVLSVLIGSAGPAFDVSSTSVGDATTVAANRLSFLSMCLYVPNSWSAAASDFFVYYPETTAPLKVASLTMIGLWLAFSLVYMIGIGLGSGIMMNTSWATAFDTSTGALVEAAFQPLHGFGKFCAVMLAFGLISNSVPGTYSATMSAQVLGRAFQATPRWIWSCVFILVQLVLGLVGRNSLYTILSNFLALMGYWVEFMVLIVLMERYGFRRRFRYDWSRLDKCYMPVGISSCTAFLLGWLGAVLGMYQTWYIGPLAKLANLSDVGVWVGMAFTLVSFPVLRYWELSKFGR</sequence>
<evidence type="ECO:0000256" key="3">
    <source>
        <dbReference type="ARBA" id="ARBA00022448"/>
    </source>
</evidence>
<evidence type="ECO:0000256" key="4">
    <source>
        <dbReference type="ARBA" id="ARBA00022692"/>
    </source>
</evidence>
<keyword evidence="10" id="KW-1185">Reference proteome</keyword>
<feature type="transmembrane region" description="Helical" evidence="8">
    <location>
        <begin position="265"/>
        <end position="289"/>
    </location>
</feature>
<feature type="transmembrane region" description="Helical" evidence="8">
    <location>
        <begin position="420"/>
        <end position="441"/>
    </location>
</feature>
<dbReference type="GO" id="GO:0022857">
    <property type="term" value="F:transmembrane transporter activity"/>
    <property type="evidence" value="ECO:0007669"/>
    <property type="project" value="InterPro"/>
</dbReference>
<comment type="caution">
    <text evidence="9">The sequence shown here is derived from an EMBL/GenBank/DDBJ whole genome shotgun (WGS) entry which is preliminary data.</text>
</comment>
<evidence type="ECO:0000256" key="1">
    <source>
        <dbReference type="ARBA" id="ARBA00004141"/>
    </source>
</evidence>
<dbReference type="PIRSF" id="PIRSF002744">
    <property type="entry name" value="Pur-cyt_permease"/>
    <property type="match status" value="1"/>
</dbReference>
<keyword evidence="5 8" id="KW-1133">Transmembrane helix</keyword>
<dbReference type="PANTHER" id="PTHR31806:SF16">
    <property type="entry name" value="PURINE-CYTOSINE TRANSPORTER (EUROFUNG)"/>
    <property type="match status" value="1"/>
</dbReference>
<keyword evidence="3 7" id="KW-0813">Transport</keyword>
<evidence type="ECO:0000256" key="2">
    <source>
        <dbReference type="ARBA" id="ARBA00008974"/>
    </source>
</evidence>
<evidence type="ECO:0000313" key="10">
    <source>
        <dbReference type="Proteomes" id="UP001265746"/>
    </source>
</evidence>
<dbReference type="EMBL" id="JAUJFL010000003">
    <property type="protein sequence ID" value="KAK2608117.1"/>
    <property type="molecule type" value="Genomic_DNA"/>
</dbReference>
<feature type="transmembrane region" description="Helical" evidence="8">
    <location>
        <begin position="161"/>
        <end position="180"/>
    </location>
</feature>
<name>A0AAD9SHM4_PHOAM</name>
<dbReference type="InterPro" id="IPR001248">
    <property type="entry name" value="Pur-cyt_permease"/>
</dbReference>
<protein>
    <submittedName>
        <fullName evidence="9">Uncharacterized protein</fullName>
    </submittedName>
</protein>
<keyword evidence="4 8" id="KW-0812">Transmembrane</keyword>
<dbReference type="GO" id="GO:0005886">
    <property type="term" value="C:plasma membrane"/>
    <property type="evidence" value="ECO:0007669"/>
    <property type="project" value="TreeGrafter"/>
</dbReference>
<proteinExistence type="inferred from homology"/>
<evidence type="ECO:0000256" key="7">
    <source>
        <dbReference type="PIRNR" id="PIRNR002744"/>
    </source>
</evidence>
<feature type="transmembrane region" description="Helical" evidence="8">
    <location>
        <begin position="309"/>
        <end position="329"/>
    </location>
</feature>
<dbReference type="AlphaFoldDB" id="A0AAD9SHM4"/>
<dbReference type="InterPro" id="IPR026030">
    <property type="entry name" value="Pur-cyt_permease_Fcy2/21/22"/>
</dbReference>
<evidence type="ECO:0000256" key="5">
    <source>
        <dbReference type="ARBA" id="ARBA00022989"/>
    </source>
</evidence>
<organism evidence="9 10">
    <name type="scientific">Phomopsis amygdali</name>
    <name type="common">Fusicoccum amygdali</name>
    <dbReference type="NCBI Taxonomy" id="1214568"/>
    <lineage>
        <taxon>Eukaryota</taxon>
        <taxon>Fungi</taxon>
        <taxon>Dikarya</taxon>
        <taxon>Ascomycota</taxon>
        <taxon>Pezizomycotina</taxon>
        <taxon>Sordariomycetes</taxon>
        <taxon>Sordariomycetidae</taxon>
        <taxon>Diaporthales</taxon>
        <taxon>Diaporthaceae</taxon>
        <taxon>Diaporthe</taxon>
    </lineage>
</organism>
<feature type="transmembrane region" description="Helical" evidence="8">
    <location>
        <begin position="356"/>
        <end position="374"/>
    </location>
</feature>
<dbReference type="PANTHER" id="PTHR31806">
    <property type="entry name" value="PURINE-CYTOSINE PERMEASE FCY2-RELATED"/>
    <property type="match status" value="1"/>
</dbReference>
<feature type="transmembrane region" description="Helical" evidence="8">
    <location>
        <begin position="461"/>
        <end position="480"/>
    </location>
</feature>
<dbReference type="Proteomes" id="UP001265746">
    <property type="component" value="Unassembled WGS sequence"/>
</dbReference>
<evidence type="ECO:0000313" key="9">
    <source>
        <dbReference type="EMBL" id="KAK2608117.1"/>
    </source>
</evidence>
<comment type="similarity">
    <text evidence="2 7">Belongs to the purine-cytosine permease (2.A.39) family.</text>
</comment>
<feature type="transmembrane region" description="Helical" evidence="8">
    <location>
        <begin position="116"/>
        <end position="136"/>
    </location>
</feature>
<dbReference type="GO" id="GO:0000329">
    <property type="term" value="C:fungal-type vacuole membrane"/>
    <property type="evidence" value="ECO:0007669"/>
    <property type="project" value="TreeGrafter"/>
</dbReference>
<evidence type="ECO:0000256" key="6">
    <source>
        <dbReference type="ARBA" id="ARBA00023136"/>
    </source>
</evidence>
<keyword evidence="6 7" id="KW-0472">Membrane</keyword>
<accession>A0AAD9SHM4</accession>
<gene>
    <name evidence="9" type="ORF">N8I77_006750</name>
</gene>
<reference evidence="9" key="1">
    <citation type="submission" date="2023-06" db="EMBL/GenBank/DDBJ databases">
        <authorList>
            <person name="Noh H."/>
        </authorList>
    </citation>
    <scope>NUCLEOTIDE SEQUENCE</scope>
    <source>
        <strain evidence="9">DUCC20226</strain>
    </source>
</reference>
<feature type="transmembrane region" description="Helical" evidence="8">
    <location>
        <begin position="192"/>
        <end position="211"/>
    </location>
</feature>
<dbReference type="Pfam" id="PF02133">
    <property type="entry name" value="Transp_cyt_pur"/>
    <property type="match status" value="1"/>
</dbReference>
<dbReference type="Gene3D" id="1.10.4160.10">
    <property type="entry name" value="Hydantoin permease"/>
    <property type="match status" value="1"/>
</dbReference>